<protein>
    <submittedName>
        <fullName evidence="2">Uncharacterized protein</fullName>
    </submittedName>
</protein>
<dbReference type="Proteomes" id="UP000314294">
    <property type="component" value="Unassembled WGS sequence"/>
</dbReference>
<gene>
    <name evidence="2" type="ORF">EYF80_062897</name>
</gene>
<feature type="compositionally biased region" description="Basic and acidic residues" evidence="1">
    <location>
        <begin position="51"/>
        <end position="61"/>
    </location>
</feature>
<organism evidence="2 3">
    <name type="scientific">Liparis tanakae</name>
    <name type="common">Tanaka's snailfish</name>
    <dbReference type="NCBI Taxonomy" id="230148"/>
    <lineage>
        <taxon>Eukaryota</taxon>
        <taxon>Metazoa</taxon>
        <taxon>Chordata</taxon>
        <taxon>Craniata</taxon>
        <taxon>Vertebrata</taxon>
        <taxon>Euteleostomi</taxon>
        <taxon>Actinopterygii</taxon>
        <taxon>Neopterygii</taxon>
        <taxon>Teleostei</taxon>
        <taxon>Neoteleostei</taxon>
        <taxon>Acanthomorphata</taxon>
        <taxon>Eupercaria</taxon>
        <taxon>Perciformes</taxon>
        <taxon>Cottioidei</taxon>
        <taxon>Cottales</taxon>
        <taxon>Liparidae</taxon>
        <taxon>Liparis</taxon>
    </lineage>
</organism>
<dbReference type="EMBL" id="SRLO01009173">
    <property type="protein sequence ID" value="TNN26962.1"/>
    <property type="molecule type" value="Genomic_DNA"/>
</dbReference>
<proteinExistence type="predicted"/>
<comment type="caution">
    <text evidence="2">The sequence shown here is derived from an EMBL/GenBank/DDBJ whole genome shotgun (WGS) entry which is preliminary data.</text>
</comment>
<evidence type="ECO:0000256" key="1">
    <source>
        <dbReference type="SAM" id="MobiDB-lite"/>
    </source>
</evidence>
<dbReference type="AlphaFoldDB" id="A0A4Z2EF69"/>
<name>A0A4Z2EF69_9TELE</name>
<reference evidence="2 3" key="1">
    <citation type="submission" date="2019-03" db="EMBL/GenBank/DDBJ databases">
        <title>First draft genome of Liparis tanakae, snailfish: a comprehensive survey of snailfish specific genes.</title>
        <authorList>
            <person name="Kim W."/>
            <person name="Song I."/>
            <person name="Jeong J.-H."/>
            <person name="Kim D."/>
            <person name="Kim S."/>
            <person name="Ryu S."/>
            <person name="Song J.Y."/>
            <person name="Lee S.K."/>
        </authorList>
    </citation>
    <scope>NUCLEOTIDE SEQUENCE [LARGE SCALE GENOMIC DNA]</scope>
    <source>
        <tissue evidence="2">Muscle</tissue>
    </source>
</reference>
<feature type="region of interest" description="Disordered" evidence="1">
    <location>
        <begin position="39"/>
        <end position="61"/>
    </location>
</feature>
<evidence type="ECO:0000313" key="3">
    <source>
        <dbReference type="Proteomes" id="UP000314294"/>
    </source>
</evidence>
<keyword evidence="3" id="KW-1185">Reference proteome</keyword>
<sequence>MQCLVNIPRIRKPRCHPEAAARCPAEARRLRCQKSFWKEPEAGGTRPAPMEVDRRTPEYKN</sequence>
<accession>A0A4Z2EF69</accession>
<evidence type="ECO:0000313" key="2">
    <source>
        <dbReference type="EMBL" id="TNN26962.1"/>
    </source>
</evidence>